<protein>
    <submittedName>
        <fullName evidence="1">Uncharacterized protein</fullName>
    </submittedName>
</protein>
<proteinExistence type="predicted"/>
<evidence type="ECO:0000313" key="2">
    <source>
        <dbReference type="Proteomes" id="UP000886501"/>
    </source>
</evidence>
<name>A0ACB6Z2S8_THEGA</name>
<accession>A0ACB6Z2S8</accession>
<organism evidence="1 2">
    <name type="scientific">Thelephora ganbajun</name>
    <name type="common">Ganba fungus</name>
    <dbReference type="NCBI Taxonomy" id="370292"/>
    <lineage>
        <taxon>Eukaryota</taxon>
        <taxon>Fungi</taxon>
        <taxon>Dikarya</taxon>
        <taxon>Basidiomycota</taxon>
        <taxon>Agaricomycotina</taxon>
        <taxon>Agaricomycetes</taxon>
        <taxon>Thelephorales</taxon>
        <taxon>Thelephoraceae</taxon>
        <taxon>Thelephora</taxon>
    </lineage>
</organism>
<sequence>MGGMNLAVLVQIGKSMCLFATSMHWLWVYDYFLTLGDEIKYAWSGRKSWSEYIPLLHVIYKGIIFCQRTKWEVHLYMTIITVLAQMTIALRVFAVTQRNKLVGGAFSVLIFAEFCFGTGFIVRTTIRPLQSLPEINLDAYKACFFERWRVGELSFTAIAAVFDISAFLTILVTARGKGHSMTRYPGTPNILDIVLRDATLYFLLVCACLFVLLLFLSFAPVSDVLVPIVAHAMFLPIMASRLMLSLKKAATEPNELWSFSTMANFDTERSPEDGTIRFVSRTFDVPFEISDTTTSPNGEDIELESIPRLPRNRGSRQQPS</sequence>
<evidence type="ECO:0000313" key="1">
    <source>
        <dbReference type="EMBL" id="KAF9643583.1"/>
    </source>
</evidence>
<keyword evidence="2" id="KW-1185">Reference proteome</keyword>
<comment type="caution">
    <text evidence="1">The sequence shown here is derived from an EMBL/GenBank/DDBJ whole genome shotgun (WGS) entry which is preliminary data.</text>
</comment>
<dbReference type="Proteomes" id="UP000886501">
    <property type="component" value="Unassembled WGS sequence"/>
</dbReference>
<gene>
    <name evidence="1" type="ORF">BDM02DRAFT_3123236</name>
</gene>
<reference evidence="1" key="2">
    <citation type="journal article" date="2020" name="Nat. Commun.">
        <title>Large-scale genome sequencing of mycorrhizal fungi provides insights into the early evolution of symbiotic traits.</title>
        <authorList>
            <person name="Miyauchi S."/>
            <person name="Kiss E."/>
            <person name="Kuo A."/>
            <person name="Drula E."/>
            <person name="Kohler A."/>
            <person name="Sanchez-Garcia M."/>
            <person name="Morin E."/>
            <person name="Andreopoulos B."/>
            <person name="Barry K.W."/>
            <person name="Bonito G."/>
            <person name="Buee M."/>
            <person name="Carver A."/>
            <person name="Chen C."/>
            <person name="Cichocki N."/>
            <person name="Clum A."/>
            <person name="Culley D."/>
            <person name="Crous P.W."/>
            <person name="Fauchery L."/>
            <person name="Girlanda M."/>
            <person name="Hayes R.D."/>
            <person name="Keri Z."/>
            <person name="LaButti K."/>
            <person name="Lipzen A."/>
            <person name="Lombard V."/>
            <person name="Magnuson J."/>
            <person name="Maillard F."/>
            <person name="Murat C."/>
            <person name="Nolan M."/>
            <person name="Ohm R.A."/>
            <person name="Pangilinan J."/>
            <person name="Pereira M.F."/>
            <person name="Perotto S."/>
            <person name="Peter M."/>
            <person name="Pfister S."/>
            <person name="Riley R."/>
            <person name="Sitrit Y."/>
            <person name="Stielow J.B."/>
            <person name="Szollosi G."/>
            <person name="Zifcakova L."/>
            <person name="Stursova M."/>
            <person name="Spatafora J.W."/>
            <person name="Tedersoo L."/>
            <person name="Vaario L.M."/>
            <person name="Yamada A."/>
            <person name="Yan M."/>
            <person name="Wang P."/>
            <person name="Xu J."/>
            <person name="Bruns T."/>
            <person name="Baldrian P."/>
            <person name="Vilgalys R."/>
            <person name="Dunand C."/>
            <person name="Henrissat B."/>
            <person name="Grigoriev I.V."/>
            <person name="Hibbett D."/>
            <person name="Nagy L.G."/>
            <person name="Martin F.M."/>
        </authorList>
    </citation>
    <scope>NUCLEOTIDE SEQUENCE</scope>
    <source>
        <strain evidence="1">P2</strain>
    </source>
</reference>
<dbReference type="EMBL" id="MU118205">
    <property type="protein sequence ID" value="KAF9643583.1"/>
    <property type="molecule type" value="Genomic_DNA"/>
</dbReference>
<reference evidence="1" key="1">
    <citation type="submission" date="2019-10" db="EMBL/GenBank/DDBJ databases">
        <authorList>
            <consortium name="DOE Joint Genome Institute"/>
            <person name="Kuo A."/>
            <person name="Miyauchi S."/>
            <person name="Kiss E."/>
            <person name="Drula E."/>
            <person name="Kohler A."/>
            <person name="Sanchez-Garcia M."/>
            <person name="Andreopoulos B."/>
            <person name="Barry K.W."/>
            <person name="Bonito G."/>
            <person name="Buee M."/>
            <person name="Carver A."/>
            <person name="Chen C."/>
            <person name="Cichocki N."/>
            <person name="Clum A."/>
            <person name="Culley D."/>
            <person name="Crous P.W."/>
            <person name="Fauchery L."/>
            <person name="Girlanda M."/>
            <person name="Hayes R."/>
            <person name="Keri Z."/>
            <person name="Labutti K."/>
            <person name="Lipzen A."/>
            <person name="Lombard V."/>
            <person name="Magnuson J."/>
            <person name="Maillard F."/>
            <person name="Morin E."/>
            <person name="Murat C."/>
            <person name="Nolan M."/>
            <person name="Ohm R."/>
            <person name="Pangilinan J."/>
            <person name="Pereira M."/>
            <person name="Perotto S."/>
            <person name="Peter M."/>
            <person name="Riley R."/>
            <person name="Sitrit Y."/>
            <person name="Stielow B."/>
            <person name="Szollosi G."/>
            <person name="Zifcakova L."/>
            <person name="Stursova M."/>
            <person name="Spatafora J.W."/>
            <person name="Tedersoo L."/>
            <person name="Vaario L.-M."/>
            <person name="Yamada A."/>
            <person name="Yan M."/>
            <person name="Wang P."/>
            <person name="Xu J."/>
            <person name="Bruns T."/>
            <person name="Baldrian P."/>
            <person name="Vilgalys R."/>
            <person name="Henrissat B."/>
            <person name="Grigoriev I.V."/>
            <person name="Hibbett D."/>
            <person name="Nagy L.G."/>
            <person name="Martin F.M."/>
        </authorList>
    </citation>
    <scope>NUCLEOTIDE SEQUENCE</scope>
    <source>
        <strain evidence="1">P2</strain>
    </source>
</reference>